<evidence type="ECO:0000256" key="1">
    <source>
        <dbReference type="SAM" id="Phobius"/>
    </source>
</evidence>
<keyword evidence="1" id="KW-0472">Membrane</keyword>
<dbReference type="AlphaFoldDB" id="A0A383A1F6"/>
<reference evidence="2" key="1">
    <citation type="submission" date="2018-05" db="EMBL/GenBank/DDBJ databases">
        <authorList>
            <person name="Lanie J.A."/>
            <person name="Ng W.-L."/>
            <person name="Kazmierczak K.M."/>
            <person name="Andrzejewski T.M."/>
            <person name="Davidsen T.M."/>
            <person name="Wayne K.J."/>
            <person name="Tettelin H."/>
            <person name="Glass J.I."/>
            <person name="Rusch D."/>
            <person name="Podicherti R."/>
            <person name="Tsui H.-C.T."/>
            <person name="Winkler M.E."/>
        </authorList>
    </citation>
    <scope>NUCLEOTIDE SEQUENCE</scope>
</reference>
<accession>A0A383A1F6</accession>
<feature type="transmembrane region" description="Helical" evidence="1">
    <location>
        <begin position="12"/>
        <end position="29"/>
    </location>
</feature>
<name>A0A383A1F6_9ZZZZ</name>
<feature type="non-terminal residue" evidence="2">
    <location>
        <position position="30"/>
    </location>
</feature>
<evidence type="ECO:0000313" key="2">
    <source>
        <dbReference type="EMBL" id="SVE00778.1"/>
    </source>
</evidence>
<keyword evidence="1" id="KW-0812">Transmembrane</keyword>
<keyword evidence="1" id="KW-1133">Transmembrane helix</keyword>
<gene>
    <name evidence="2" type="ORF">METZ01_LOCUS453632</name>
</gene>
<dbReference type="EMBL" id="UINC01187841">
    <property type="protein sequence ID" value="SVE00778.1"/>
    <property type="molecule type" value="Genomic_DNA"/>
</dbReference>
<proteinExistence type="predicted"/>
<protein>
    <submittedName>
        <fullName evidence="2">Uncharacterized protein</fullName>
    </submittedName>
</protein>
<feature type="non-terminal residue" evidence="2">
    <location>
        <position position="1"/>
    </location>
</feature>
<organism evidence="2">
    <name type="scientific">marine metagenome</name>
    <dbReference type="NCBI Taxonomy" id="408172"/>
    <lineage>
        <taxon>unclassified sequences</taxon>
        <taxon>metagenomes</taxon>
        <taxon>ecological metagenomes</taxon>
    </lineage>
</organism>
<sequence>VEEQAGTKSFFYGYLIVAASSIIQMLFLSC</sequence>